<dbReference type="NCBIfam" id="TIGR01891">
    <property type="entry name" value="amidohydrolases"/>
    <property type="match status" value="1"/>
</dbReference>
<feature type="binding site" evidence="3">
    <location>
        <position position="164"/>
    </location>
    <ligand>
        <name>Mn(2+)</name>
        <dbReference type="ChEBI" id="CHEBI:29035"/>
        <label>2</label>
    </ligand>
</feature>
<feature type="binding site" evidence="3">
    <location>
        <position position="363"/>
    </location>
    <ligand>
        <name>Mn(2+)</name>
        <dbReference type="ChEBI" id="CHEBI:29035"/>
        <label>2</label>
    </ligand>
</feature>
<dbReference type="PIRSF" id="PIRSF005962">
    <property type="entry name" value="Pept_M20D_amidohydro"/>
    <property type="match status" value="1"/>
</dbReference>
<comment type="caution">
    <text evidence="5">The sequence shown here is derived from an EMBL/GenBank/DDBJ whole genome shotgun (WGS) entry which is preliminary data.</text>
</comment>
<dbReference type="Gene3D" id="3.30.70.360">
    <property type="match status" value="1"/>
</dbReference>
<dbReference type="InterPro" id="IPR036264">
    <property type="entry name" value="Bact_exopeptidase_dim_dom"/>
</dbReference>
<dbReference type="InterPro" id="IPR011650">
    <property type="entry name" value="Peptidase_M20_dimer"/>
</dbReference>
<feature type="binding site" evidence="3">
    <location>
        <position position="104"/>
    </location>
    <ligand>
        <name>Mn(2+)</name>
        <dbReference type="ChEBI" id="CHEBI:29035"/>
        <label>2</label>
    </ligand>
</feature>
<name>A0A388SFF8_9BURK</name>
<dbReference type="SUPFAM" id="SSF55031">
    <property type="entry name" value="Bacterial exopeptidase dimerisation domain"/>
    <property type="match status" value="1"/>
</dbReference>
<reference evidence="5 6" key="1">
    <citation type="journal article" date="2018" name="Int. J. Syst. Evol. Microbiol.">
        <title>Mesosutterella multiformis gen. nov., sp. nov., a member of the family Sutterellaceae and Sutterella megalosphaeroides sp. nov., isolated from human faeces.</title>
        <authorList>
            <person name="Sakamoto M."/>
            <person name="Ikeyama N."/>
            <person name="Kunihiro T."/>
            <person name="Iino T."/>
            <person name="Yuki M."/>
            <person name="Ohkuma M."/>
        </authorList>
    </citation>
    <scope>NUCLEOTIDE SEQUENCE [LARGE SCALE GENOMIC DNA]</scope>
    <source>
        <strain evidence="5 6">4NBBH2</strain>
    </source>
</reference>
<feature type="binding site" evidence="3">
    <location>
        <position position="106"/>
    </location>
    <ligand>
        <name>Mn(2+)</name>
        <dbReference type="ChEBI" id="CHEBI:29035"/>
        <label>2</label>
    </ligand>
</feature>
<dbReference type="PANTHER" id="PTHR11014:SF63">
    <property type="entry name" value="METALLOPEPTIDASE, PUTATIVE (AFU_ORTHOLOGUE AFUA_6G09600)-RELATED"/>
    <property type="match status" value="1"/>
</dbReference>
<comment type="similarity">
    <text evidence="1">Belongs to the peptidase M20 family.</text>
</comment>
<sequence length="391" mass="41655">MLDIEKLKTEYEPYVIRMRRYFHAHPELSGKELKTSAAIRAELDADGIEWRSCGKSLPQGTLGTIKGDLPGKTILLRSDIDALPITEATGLPFASENPGVMHACGHDNHIAMLLTAAKILAANRHELRGTVKVLFQPSEEVGIGALDMIEDGALEGVDAAFGMHVWPELASGRVSLEPGPRMASTDRFRIDIQGKGGHAAAPHLCVDATPAAAFLAVNLQTLVSRSISPASSAVLTIGSLHSGSRWNVTSGSAYLEGTVRCFEEETRKTIREGMKRMADRVAAAHGCTAETTYTWLSDAVINDPAITAVAAGAAAEVLGPDGLASVPPTLVGEDFAVIMHRVPSAFGFFGIRNEAVKAAFPLHTDRCTSDESGLIGGALIFVKTAYNFLNR</sequence>
<evidence type="ECO:0000259" key="4">
    <source>
        <dbReference type="Pfam" id="PF07687"/>
    </source>
</evidence>
<keyword evidence="3" id="KW-0464">Manganese</keyword>
<evidence type="ECO:0000256" key="2">
    <source>
        <dbReference type="ARBA" id="ARBA00022801"/>
    </source>
</evidence>
<gene>
    <name evidence="5" type="ORF">MESMUL_15530</name>
</gene>
<dbReference type="FunFam" id="3.30.70.360:FF:000014">
    <property type="entry name" value="N-acyl-L-amino acid amidohydrolase"/>
    <property type="match status" value="1"/>
</dbReference>
<protein>
    <submittedName>
        <fullName evidence="5">Peptidase</fullName>
    </submittedName>
</protein>
<dbReference type="GO" id="GO:0016787">
    <property type="term" value="F:hydrolase activity"/>
    <property type="evidence" value="ECO:0007669"/>
    <property type="project" value="UniProtKB-KW"/>
</dbReference>
<feature type="binding site" evidence="3">
    <location>
        <position position="140"/>
    </location>
    <ligand>
        <name>Mn(2+)</name>
        <dbReference type="ChEBI" id="CHEBI:29035"/>
        <label>2</label>
    </ligand>
</feature>
<keyword evidence="3" id="KW-0479">Metal-binding</keyword>
<keyword evidence="2" id="KW-0378">Hydrolase</keyword>
<proteinExistence type="inferred from homology"/>
<evidence type="ECO:0000313" key="6">
    <source>
        <dbReference type="Proteomes" id="UP000266091"/>
    </source>
</evidence>
<keyword evidence="6" id="KW-1185">Reference proteome</keyword>
<dbReference type="AlphaFoldDB" id="A0A388SFF8"/>
<organism evidence="5 6">
    <name type="scientific">Mesosutterella multiformis</name>
    <dbReference type="NCBI Taxonomy" id="2259133"/>
    <lineage>
        <taxon>Bacteria</taxon>
        <taxon>Pseudomonadati</taxon>
        <taxon>Pseudomonadota</taxon>
        <taxon>Betaproteobacteria</taxon>
        <taxon>Burkholderiales</taxon>
        <taxon>Sutterellaceae</taxon>
        <taxon>Mesosutterella</taxon>
    </lineage>
</organism>
<evidence type="ECO:0000313" key="5">
    <source>
        <dbReference type="EMBL" id="GBO94199.1"/>
    </source>
</evidence>
<evidence type="ECO:0000256" key="1">
    <source>
        <dbReference type="ARBA" id="ARBA00006153"/>
    </source>
</evidence>
<dbReference type="EMBL" id="BGZJ01000001">
    <property type="protein sequence ID" value="GBO94199.1"/>
    <property type="molecule type" value="Genomic_DNA"/>
</dbReference>
<dbReference type="Pfam" id="PF07687">
    <property type="entry name" value="M20_dimer"/>
    <property type="match status" value="1"/>
</dbReference>
<comment type="cofactor">
    <cofactor evidence="3">
        <name>Mn(2+)</name>
        <dbReference type="ChEBI" id="CHEBI:29035"/>
    </cofactor>
    <text evidence="3">The Mn(2+) ion enhances activity.</text>
</comment>
<accession>A0A388SFF8</accession>
<dbReference type="Proteomes" id="UP000266091">
    <property type="component" value="Unassembled WGS sequence"/>
</dbReference>
<dbReference type="Gene3D" id="3.40.630.10">
    <property type="entry name" value="Zn peptidases"/>
    <property type="match status" value="1"/>
</dbReference>
<feature type="domain" description="Peptidase M20 dimerisation" evidence="4">
    <location>
        <begin position="188"/>
        <end position="282"/>
    </location>
</feature>
<dbReference type="RefSeq" id="WP_238691386.1">
    <property type="nucleotide sequence ID" value="NZ_BGZJ01000001.1"/>
</dbReference>
<evidence type="ECO:0000256" key="3">
    <source>
        <dbReference type="PIRSR" id="PIRSR005962-1"/>
    </source>
</evidence>
<dbReference type="PANTHER" id="PTHR11014">
    <property type="entry name" value="PEPTIDASE M20 FAMILY MEMBER"/>
    <property type="match status" value="1"/>
</dbReference>
<dbReference type="GO" id="GO:0046872">
    <property type="term" value="F:metal ion binding"/>
    <property type="evidence" value="ECO:0007669"/>
    <property type="project" value="UniProtKB-KW"/>
</dbReference>
<dbReference type="Pfam" id="PF01546">
    <property type="entry name" value="Peptidase_M20"/>
    <property type="match status" value="1"/>
</dbReference>
<dbReference type="InterPro" id="IPR017439">
    <property type="entry name" value="Amidohydrolase"/>
</dbReference>
<dbReference type="InterPro" id="IPR002933">
    <property type="entry name" value="Peptidase_M20"/>
</dbReference>
<dbReference type="SUPFAM" id="SSF53187">
    <property type="entry name" value="Zn-dependent exopeptidases"/>
    <property type="match status" value="1"/>
</dbReference>